<dbReference type="HOGENOM" id="CLU_031404_4_2_11"/>
<sequence>MSTTASARAGALLATAPVIDGHNDLLIRMRGKVRYDFDAIDIAVDQTEHGLHTDIPRMRAGGMGGQFWSVFVPVSLQGEAAVTATLEQIDGAHEMIGRYDDLALATTADEIDKAFSDGRIASLLGAEGGHSIADSLGTLRMMYRLGVRYMTLTHTSNTAWADSATDAPVVGGLSEFGREVVREMNRLGMLVDISHVAPSTMHAALDVSEAPAFFSHSNALALCSHPRNVPDDVLRRVKDTQGIVMATFVPGFLNEACKEWMDALEAYDDKAQLAVAEDANEAGYEERKARREAWFAANPCPGASVSDVADHIDHIREIAGVDCVGIGGDMDGIGATPEQLNDVTGYPNLIGELASRSWSDDDLAKLTRRNVIRVLRETERVAQVARQQRGPSNKTIEQLDGA</sequence>
<dbReference type="SUPFAM" id="SSF51556">
    <property type="entry name" value="Metallo-dependent hydrolases"/>
    <property type="match status" value="1"/>
</dbReference>
<organism evidence="1 2">
    <name type="scientific">Stackebrandtia nassauensis (strain DSM 44728 / CIP 108903 / NRRL B-16338 / NBRC 102104 / LLR-40K-21)</name>
    <dbReference type="NCBI Taxonomy" id="446470"/>
    <lineage>
        <taxon>Bacteria</taxon>
        <taxon>Bacillati</taxon>
        <taxon>Actinomycetota</taxon>
        <taxon>Actinomycetes</taxon>
        <taxon>Glycomycetales</taxon>
        <taxon>Glycomycetaceae</taxon>
        <taxon>Stackebrandtia</taxon>
    </lineage>
</organism>
<dbReference type="GO" id="GO:0006508">
    <property type="term" value="P:proteolysis"/>
    <property type="evidence" value="ECO:0007669"/>
    <property type="project" value="InterPro"/>
</dbReference>
<evidence type="ECO:0000313" key="2">
    <source>
        <dbReference type="Proteomes" id="UP000000844"/>
    </source>
</evidence>
<dbReference type="Gene3D" id="3.20.20.140">
    <property type="entry name" value="Metal-dependent hydrolases"/>
    <property type="match status" value="1"/>
</dbReference>
<dbReference type="RefSeq" id="WP_013021316.1">
    <property type="nucleotide sequence ID" value="NC_013947.1"/>
</dbReference>
<name>D3Q1G5_STANL</name>
<dbReference type="InterPro" id="IPR008257">
    <property type="entry name" value="Pept_M19"/>
</dbReference>
<dbReference type="PROSITE" id="PS51365">
    <property type="entry name" value="RENAL_DIPEPTIDASE_2"/>
    <property type="match status" value="1"/>
</dbReference>
<accession>D3Q1G5</accession>
<dbReference type="PANTHER" id="PTHR10443">
    <property type="entry name" value="MICROSOMAL DIPEPTIDASE"/>
    <property type="match status" value="1"/>
</dbReference>
<protein>
    <submittedName>
        <fullName evidence="1">Membrane dipeptidase</fullName>
        <ecNumber evidence="1">3.4.13.19</ecNumber>
    </submittedName>
</protein>
<keyword evidence="1" id="KW-0378">Hydrolase</keyword>
<dbReference type="STRING" id="446470.Snas_6121"/>
<gene>
    <name evidence="1" type="ordered locus">Snas_6121</name>
</gene>
<dbReference type="AlphaFoldDB" id="D3Q1G5"/>
<dbReference type="Proteomes" id="UP000000844">
    <property type="component" value="Chromosome"/>
</dbReference>
<dbReference type="EC" id="3.4.13.19" evidence="1"/>
<reference evidence="1 2" key="1">
    <citation type="journal article" date="2009" name="Stand. Genomic Sci.">
        <title>Complete genome sequence of Stackebrandtia nassauensis type strain (LLR-40K-21).</title>
        <authorList>
            <person name="Munk C."/>
            <person name="Lapidus A."/>
            <person name="Copeland A."/>
            <person name="Jando M."/>
            <person name="Mayilraj S."/>
            <person name="Glavina Del Rio T."/>
            <person name="Nolan M."/>
            <person name="Chen F."/>
            <person name="Lucas S."/>
            <person name="Tice H."/>
            <person name="Cheng J.F."/>
            <person name="Han C."/>
            <person name="Detter J.C."/>
            <person name="Bruce D."/>
            <person name="Goodwin L."/>
            <person name="Chain P."/>
            <person name="Pitluck S."/>
            <person name="Goker M."/>
            <person name="Ovchinikova G."/>
            <person name="Pati A."/>
            <person name="Ivanova N."/>
            <person name="Mavromatis K."/>
            <person name="Chen A."/>
            <person name="Palaniappan K."/>
            <person name="Land M."/>
            <person name="Hauser L."/>
            <person name="Chang Y.J."/>
            <person name="Jeffries C.D."/>
            <person name="Bristow J."/>
            <person name="Eisen J.A."/>
            <person name="Markowitz V."/>
            <person name="Hugenholtz P."/>
            <person name="Kyrpides N.C."/>
            <person name="Klenk H.P."/>
        </authorList>
    </citation>
    <scope>NUCLEOTIDE SEQUENCE [LARGE SCALE GENOMIC DNA]</scope>
    <source>
        <strain evidence="2">DSM 44728 / CIP 108903 / NRRL B-16338 / NBRC 102104 / LLR-40K-21</strain>
    </source>
</reference>
<evidence type="ECO:0000313" key="1">
    <source>
        <dbReference type="EMBL" id="ADD45745.1"/>
    </source>
</evidence>
<keyword evidence="1" id="KW-0224">Dipeptidase</keyword>
<dbReference type="PANTHER" id="PTHR10443:SF12">
    <property type="entry name" value="DIPEPTIDASE"/>
    <property type="match status" value="1"/>
</dbReference>
<dbReference type="KEGG" id="sna:Snas_6121"/>
<dbReference type="eggNOG" id="COG2355">
    <property type="taxonomic scope" value="Bacteria"/>
</dbReference>
<dbReference type="Pfam" id="PF01244">
    <property type="entry name" value="Peptidase_M19"/>
    <property type="match status" value="1"/>
</dbReference>
<dbReference type="CDD" id="cd01301">
    <property type="entry name" value="rDP_like"/>
    <property type="match status" value="1"/>
</dbReference>
<keyword evidence="1" id="KW-0645">Protease</keyword>
<dbReference type="InterPro" id="IPR032466">
    <property type="entry name" value="Metal_Hydrolase"/>
</dbReference>
<proteinExistence type="predicted"/>
<dbReference type="GO" id="GO:0070573">
    <property type="term" value="F:metallodipeptidase activity"/>
    <property type="evidence" value="ECO:0007669"/>
    <property type="project" value="InterPro"/>
</dbReference>
<keyword evidence="2" id="KW-1185">Reference proteome</keyword>
<dbReference type="OrthoDB" id="9804920at2"/>
<dbReference type="EMBL" id="CP001778">
    <property type="protein sequence ID" value="ADD45745.1"/>
    <property type="molecule type" value="Genomic_DNA"/>
</dbReference>